<accession>A0A0D0AHL7</accession>
<dbReference type="Proteomes" id="UP000054485">
    <property type="component" value="Unassembled WGS sequence"/>
</dbReference>
<dbReference type="EMBL" id="KN835439">
    <property type="protein sequence ID" value="KIK37629.1"/>
    <property type="molecule type" value="Genomic_DNA"/>
</dbReference>
<organism evidence="2 3">
    <name type="scientific">Suillus luteus UH-Slu-Lm8-n1</name>
    <dbReference type="NCBI Taxonomy" id="930992"/>
    <lineage>
        <taxon>Eukaryota</taxon>
        <taxon>Fungi</taxon>
        <taxon>Dikarya</taxon>
        <taxon>Basidiomycota</taxon>
        <taxon>Agaricomycotina</taxon>
        <taxon>Agaricomycetes</taxon>
        <taxon>Agaricomycetidae</taxon>
        <taxon>Boletales</taxon>
        <taxon>Suillineae</taxon>
        <taxon>Suillaceae</taxon>
        <taxon>Suillus</taxon>
    </lineage>
</organism>
<feature type="compositionally biased region" description="Pro residues" evidence="1">
    <location>
        <begin position="38"/>
        <end position="61"/>
    </location>
</feature>
<reference evidence="2 3" key="1">
    <citation type="submission" date="2014-04" db="EMBL/GenBank/DDBJ databases">
        <authorList>
            <consortium name="DOE Joint Genome Institute"/>
            <person name="Kuo A."/>
            <person name="Ruytinx J."/>
            <person name="Rineau F."/>
            <person name="Colpaert J."/>
            <person name="Kohler A."/>
            <person name="Nagy L.G."/>
            <person name="Floudas D."/>
            <person name="Copeland A."/>
            <person name="Barry K.W."/>
            <person name="Cichocki N."/>
            <person name="Veneault-Fourrey C."/>
            <person name="LaButti K."/>
            <person name="Lindquist E.A."/>
            <person name="Lipzen A."/>
            <person name="Lundell T."/>
            <person name="Morin E."/>
            <person name="Murat C."/>
            <person name="Sun H."/>
            <person name="Tunlid A."/>
            <person name="Henrissat B."/>
            <person name="Grigoriev I.V."/>
            <person name="Hibbett D.S."/>
            <person name="Martin F."/>
            <person name="Nordberg H.P."/>
            <person name="Cantor M.N."/>
            <person name="Hua S.X."/>
        </authorList>
    </citation>
    <scope>NUCLEOTIDE SEQUENCE [LARGE SCALE GENOMIC DNA]</scope>
    <source>
        <strain evidence="2 3">UH-Slu-Lm8-n1</strain>
    </source>
</reference>
<dbReference type="AlphaFoldDB" id="A0A0D0AHL7"/>
<feature type="compositionally biased region" description="Polar residues" evidence="1">
    <location>
        <begin position="10"/>
        <end position="29"/>
    </location>
</feature>
<gene>
    <name evidence="2" type="ORF">CY34DRAFT_15576</name>
</gene>
<dbReference type="HOGENOM" id="CLU_1679117_0_0_1"/>
<evidence type="ECO:0000256" key="1">
    <source>
        <dbReference type="SAM" id="MobiDB-lite"/>
    </source>
</evidence>
<proteinExistence type="predicted"/>
<keyword evidence="3" id="KW-1185">Reference proteome</keyword>
<feature type="region of interest" description="Disordered" evidence="1">
    <location>
        <begin position="1"/>
        <end position="68"/>
    </location>
</feature>
<name>A0A0D0AHL7_9AGAM</name>
<reference evidence="3" key="2">
    <citation type="submission" date="2015-01" db="EMBL/GenBank/DDBJ databases">
        <title>Evolutionary Origins and Diversification of the Mycorrhizal Mutualists.</title>
        <authorList>
            <consortium name="DOE Joint Genome Institute"/>
            <consortium name="Mycorrhizal Genomics Consortium"/>
            <person name="Kohler A."/>
            <person name="Kuo A."/>
            <person name="Nagy L.G."/>
            <person name="Floudas D."/>
            <person name="Copeland A."/>
            <person name="Barry K.W."/>
            <person name="Cichocki N."/>
            <person name="Veneault-Fourrey C."/>
            <person name="LaButti K."/>
            <person name="Lindquist E.A."/>
            <person name="Lipzen A."/>
            <person name="Lundell T."/>
            <person name="Morin E."/>
            <person name="Murat C."/>
            <person name="Riley R."/>
            <person name="Ohm R."/>
            <person name="Sun H."/>
            <person name="Tunlid A."/>
            <person name="Henrissat B."/>
            <person name="Grigoriev I.V."/>
            <person name="Hibbett D.S."/>
            <person name="Martin F."/>
        </authorList>
    </citation>
    <scope>NUCLEOTIDE SEQUENCE [LARGE SCALE GENOMIC DNA]</scope>
    <source>
        <strain evidence="3">UH-Slu-Lm8-n1</strain>
    </source>
</reference>
<dbReference type="InParanoid" id="A0A0D0AHL7"/>
<evidence type="ECO:0000313" key="2">
    <source>
        <dbReference type="EMBL" id="KIK37629.1"/>
    </source>
</evidence>
<protein>
    <submittedName>
        <fullName evidence="2">Uncharacterized protein</fullName>
    </submittedName>
</protein>
<evidence type="ECO:0000313" key="3">
    <source>
        <dbReference type="Proteomes" id="UP000054485"/>
    </source>
</evidence>
<sequence length="157" mass="16407">MSGRPKNKTITHLLLSTSSRPVQPSQPFPSGSELAPSVSPPPASPSPPVPSGVSRPHPPVGPEHSSSPSLFFLHPLPGALLASGLVVRHSICKVIDVGGKNDPGTSAHFISEKSVPLKLLPLTSPSSHIISSEPVDQCTLTLRGEGTRTKQNVSRVE</sequence>